<dbReference type="SUPFAM" id="SSF64182">
    <property type="entry name" value="DHH phosphoesterases"/>
    <property type="match status" value="1"/>
</dbReference>
<dbReference type="InterPro" id="IPR001667">
    <property type="entry name" value="DDH_dom"/>
</dbReference>
<dbReference type="Pfam" id="PF02272">
    <property type="entry name" value="DHHA1"/>
    <property type="match status" value="1"/>
</dbReference>
<evidence type="ECO:0000259" key="2">
    <source>
        <dbReference type="Pfam" id="PF02272"/>
    </source>
</evidence>
<evidence type="ECO:0000259" key="1">
    <source>
        <dbReference type="Pfam" id="PF01368"/>
    </source>
</evidence>
<dbReference type="Gene3D" id="3.90.1640.10">
    <property type="entry name" value="inorganic pyrophosphatase (n-terminal core)"/>
    <property type="match status" value="1"/>
</dbReference>
<dbReference type="Pfam" id="PF01368">
    <property type="entry name" value="DHH"/>
    <property type="match status" value="1"/>
</dbReference>
<evidence type="ECO:0000313" key="4">
    <source>
        <dbReference type="Proteomes" id="UP001210120"/>
    </source>
</evidence>
<feature type="domain" description="DDH" evidence="1">
    <location>
        <begin position="14"/>
        <end position="149"/>
    </location>
</feature>
<dbReference type="Gene3D" id="3.10.310.30">
    <property type="match status" value="1"/>
</dbReference>
<protein>
    <submittedName>
        <fullName evidence="3">Bifunctional oligoribonuclease/PAP phosphatase NrnA</fullName>
    </submittedName>
</protein>
<reference evidence="3" key="1">
    <citation type="submission" date="2022-12" db="EMBL/GenBank/DDBJ databases">
        <title>Genomic Characterization of Candidatus Phytoplasma sacchari in China.</title>
        <authorList>
            <person name="Zhang R.-Y."/>
        </authorList>
    </citation>
    <scope>NUCLEOTIDE SEQUENCE [LARGE SCALE GENOMIC DNA]</scope>
    <source>
        <strain evidence="3">SCWL1</strain>
    </source>
</reference>
<dbReference type="Proteomes" id="UP001210120">
    <property type="component" value="Chromosome"/>
</dbReference>
<gene>
    <name evidence="3" type="ORF">O7R10_01900</name>
</gene>
<dbReference type="EMBL" id="CP115156">
    <property type="protein sequence ID" value="WBL31344.1"/>
    <property type="molecule type" value="Genomic_DNA"/>
</dbReference>
<sequence>MNFIKKEIENNDIIIIHGHRNPDGDCYGAQIGLKNIITTTFPNKKVYVVGEVNPKLSFIGEMDIIEDNIYKNSLVFVVDCGKKNVISDPRYKLGKIIIRIDHHLLVEDIGNYQWVDSSFSSCSQMIYHLKEKNDFKLNSQGALAIYVGMITDTGNFRFERVDSETLRIASNLLKYDFNACEIDKKISIKNMEMLKFKAFVLNNFIIDEGIIYFKFFQETIKKFRLSIEEIFSIVHILSNVENHPIWFFVGEIDNDNWKFSIRSSGPRIDDVVNKFGGGGHFRACGVVVKTLEEVNQIIILLKQSFIEFKKILF</sequence>
<proteinExistence type="predicted"/>
<dbReference type="InterPro" id="IPR003156">
    <property type="entry name" value="DHHA1_dom"/>
</dbReference>
<name>A0ABY7M130_9MOLU</name>
<dbReference type="PANTHER" id="PTHR47618:SF1">
    <property type="entry name" value="BIFUNCTIONAL OLIGORIBONUCLEASE AND PAP PHOSPHATASE NRNA"/>
    <property type="match status" value="1"/>
</dbReference>
<keyword evidence="4" id="KW-1185">Reference proteome</keyword>
<feature type="domain" description="DHHA1" evidence="2">
    <location>
        <begin position="226"/>
        <end position="304"/>
    </location>
</feature>
<evidence type="ECO:0000313" key="3">
    <source>
        <dbReference type="EMBL" id="WBL31344.1"/>
    </source>
</evidence>
<dbReference type="InterPro" id="IPR051319">
    <property type="entry name" value="Oligoribo/pAp-PDE_c-di-AMP_PDE"/>
</dbReference>
<accession>A0ABY7M130</accession>
<dbReference type="PANTHER" id="PTHR47618">
    <property type="entry name" value="BIFUNCTIONAL OLIGORIBONUCLEASE AND PAP PHOSPHATASE NRNA"/>
    <property type="match status" value="1"/>
</dbReference>
<organism evidence="3 4">
    <name type="scientific">Candidatus Phytoplasma sacchari</name>
    <dbReference type="NCBI Taxonomy" id="2609813"/>
    <lineage>
        <taxon>Bacteria</taxon>
        <taxon>Bacillati</taxon>
        <taxon>Mycoplasmatota</taxon>
        <taxon>Mollicutes</taxon>
        <taxon>Acholeplasmatales</taxon>
        <taxon>Acholeplasmataceae</taxon>
        <taxon>Candidatus Phytoplasma</taxon>
        <taxon>16SrXI (Rice yellow dwarf group)</taxon>
    </lineage>
</organism>
<dbReference type="InterPro" id="IPR038763">
    <property type="entry name" value="DHH_sf"/>
</dbReference>